<evidence type="ECO:0000256" key="1">
    <source>
        <dbReference type="SAM" id="MobiDB-lite"/>
    </source>
</evidence>
<dbReference type="OrthoDB" id="5834231at2759"/>
<evidence type="ECO:0000313" key="2">
    <source>
        <dbReference type="EMBL" id="EYB88926.1"/>
    </source>
</evidence>
<comment type="caution">
    <text evidence="2">The sequence shown here is derived from an EMBL/GenBank/DDBJ whole genome shotgun (WGS) entry which is preliminary data.</text>
</comment>
<feature type="region of interest" description="Disordered" evidence="1">
    <location>
        <begin position="47"/>
        <end position="70"/>
    </location>
</feature>
<feature type="region of interest" description="Disordered" evidence="1">
    <location>
        <begin position="1"/>
        <end position="33"/>
    </location>
</feature>
<feature type="compositionally biased region" description="Low complexity" evidence="1">
    <location>
        <begin position="47"/>
        <end position="59"/>
    </location>
</feature>
<gene>
    <name evidence="2" type="primary">Acey_s0239.g3313</name>
    <name evidence="2" type="ORF">Y032_0239g3313</name>
</gene>
<sequence>MAKSKRKKIMNDKIPSKPKASISETMRKEREMEGEVFENVKTAVTPTASTRTLRSTSSLRRMKKKSEPVTILPAEPPIEFQNDILSVYSQVSANANHIRQFIPDDLIVCRHGISTCE</sequence>
<dbReference type="EMBL" id="JARK01001575">
    <property type="protein sequence ID" value="EYB88926.1"/>
    <property type="molecule type" value="Genomic_DNA"/>
</dbReference>
<dbReference type="AlphaFoldDB" id="A0A016SEX8"/>
<evidence type="ECO:0000313" key="3">
    <source>
        <dbReference type="Proteomes" id="UP000024635"/>
    </source>
</evidence>
<proteinExistence type="predicted"/>
<organism evidence="2 3">
    <name type="scientific">Ancylostoma ceylanicum</name>
    <dbReference type="NCBI Taxonomy" id="53326"/>
    <lineage>
        <taxon>Eukaryota</taxon>
        <taxon>Metazoa</taxon>
        <taxon>Ecdysozoa</taxon>
        <taxon>Nematoda</taxon>
        <taxon>Chromadorea</taxon>
        <taxon>Rhabditida</taxon>
        <taxon>Rhabditina</taxon>
        <taxon>Rhabditomorpha</taxon>
        <taxon>Strongyloidea</taxon>
        <taxon>Ancylostomatidae</taxon>
        <taxon>Ancylostomatinae</taxon>
        <taxon>Ancylostoma</taxon>
    </lineage>
</organism>
<keyword evidence="3" id="KW-1185">Reference proteome</keyword>
<accession>A0A016SEX8</accession>
<name>A0A016SEX8_9BILA</name>
<dbReference type="Proteomes" id="UP000024635">
    <property type="component" value="Unassembled WGS sequence"/>
</dbReference>
<protein>
    <submittedName>
        <fullName evidence="2">Uncharacterized protein</fullName>
    </submittedName>
</protein>
<reference evidence="3" key="1">
    <citation type="journal article" date="2015" name="Nat. Genet.">
        <title>The genome and transcriptome of the zoonotic hookworm Ancylostoma ceylanicum identify infection-specific gene families.</title>
        <authorList>
            <person name="Schwarz E.M."/>
            <person name="Hu Y."/>
            <person name="Antoshechkin I."/>
            <person name="Miller M.M."/>
            <person name="Sternberg P.W."/>
            <person name="Aroian R.V."/>
        </authorList>
    </citation>
    <scope>NUCLEOTIDE SEQUENCE</scope>
    <source>
        <strain evidence="3">HY135</strain>
    </source>
</reference>